<dbReference type="GO" id="GO:0055056">
    <property type="term" value="F:D-glucose transmembrane transporter activity"/>
    <property type="evidence" value="ECO:0007669"/>
    <property type="project" value="TreeGrafter"/>
</dbReference>
<keyword evidence="8" id="KW-1185">Reference proteome</keyword>
<dbReference type="GO" id="GO:0005353">
    <property type="term" value="F:fructose transmembrane transporter activity"/>
    <property type="evidence" value="ECO:0007669"/>
    <property type="project" value="UniProtKB-ARBA"/>
</dbReference>
<dbReference type="AlphaFoldDB" id="A0A3Q2CJG4"/>
<dbReference type="InterPro" id="IPR045263">
    <property type="entry name" value="GLUT"/>
</dbReference>
<protein>
    <submittedName>
        <fullName evidence="7">Solute carrier family 2 member 11, like</fullName>
    </submittedName>
</protein>
<dbReference type="Proteomes" id="UP000265020">
    <property type="component" value="Unassembled WGS sequence"/>
</dbReference>
<keyword evidence="4 5" id="KW-0472">Membrane</keyword>
<keyword evidence="3 5" id="KW-1133">Transmembrane helix</keyword>
<dbReference type="InterPro" id="IPR005828">
    <property type="entry name" value="MFS_sugar_transport-like"/>
</dbReference>
<comment type="subcellular location">
    <subcellularLocation>
        <location evidence="1">Membrane</location>
        <topology evidence="1">Multi-pass membrane protein</topology>
    </subcellularLocation>
</comment>
<feature type="transmembrane region" description="Helical" evidence="5">
    <location>
        <begin position="86"/>
        <end position="107"/>
    </location>
</feature>
<dbReference type="PANTHER" id="PTHR23503:SF54">
    <property type="entry name" value="MAJOR FACILITATOR SUPERFAMILY (MFS) PROFILE DOMAIN-CONTAINING PROTEIN"/>
    <property type="match status" value="1"/>
</dbReference>
<proteinExistence type="predicted"/>
<name>A0A3Q2CJG4_CYPVA</name>
<evidence type="ECO:0000256" key="5">
    <source>
        <dbReference type="SAM" id="Phobius"/>
    </source>
</evidence>
<evidence type="ECO:0000313" key="7">
    <source>
        <dbReference type="Ensembl" id="ENSCVAP00000005383.1"/>
    </source>
</evidence>
<feature type="transmembrane region" description="Helical" evidence="5">
    <location>
        <begin position="408"/>
        <end position="427"/>
    </location>
</feature>
<feature type="transmembrane region" description="Helical" evidence="5">
    <location>
        <begin position="12"/>
        <end position="34"/>
    </location>
</feature>
<reference evidence="7" key="2">
    <citation type="submission" date="2025-09" db="UniProtKB">
        <authorList>
            <consortium name="Ensembl"/>
        </authorList>
    </citation>
    <scope>IDENTIFICATION</scope>
</reference>
<feature type="transmembrane region" description="Helical" evidence="5">
    <location>
        <begin position="166"/>
        <end position="187"/>
    </location>
</feature>
<feature type="transmembrane region" description="Helical" evidence="5">
    <location>
        <begin position="345"/>
        <end position="370"/>
    </location>
</feature>
<keyword evidence="2 5" id="KW-0812">Transmembrane</keyword>
<dbReference type="InterPro" id="IPR036259">
    <property type="entry name" value="MFS_trans_sf"/>
</dbReference>
<accession>A0A3Q2CJG4</accession>
<reference evidence="7" key="1">
    <citation type="submission" date="2025-08" db="UniProtKB">
        <authorList>
            <consortium name="Ensembl"/>
        </authorList>
    </citation>
    <scope>IDENTIFICATION</scope>
</reference>
<feature type="domain" description="Major facilitator superfamily (MFS) profile" evidence="6">
    <location>
        <begin position="1"/>
        <end position="435"/>
    </location>
</feature>
<feature type="transmembrane region" description="Helical" evidence="5">
    <location>
        <begin position="54"/>
        <end position="74"/>
    </location>
</feature>
<evidence type="ECO:0000313" key="8">
    <source>
        <dbReference type="Proteomes" id="UP000265020"/>
    </source>
</evidence>
<dbReference type="Pfam" id="PF00083">
    <property type="entry name" value="Sugar_tr"/>
    <property type="match status" value="1"/>
</dbReference>
<dbReference type="GO" id="GO:1990539">
    <property type="term" value="P:fructose import across plasma membrane"/>
    <property type="evidence" value="ECO:0007669"/>
    <property type="project" value="UniProtKB-ARBA"/>
</dbReference>
<dbReference type="Ensembl" id="ENSCVAT00000006780.1">
    <property type="protein sequence ID" value="ENSCVAP00000005383.1"/>
    <property type="gene ID" value="ENSCVAG00000006808.1"/>
</dbReference>
<evidence type="ECO:0000256" key="1">
    <source>
        <dbReference type="ARBA" id="ARBA00004141"/>
    </source>
</evidence>
<dbReference type="PROSITE" id="PS50850">
    <property type="entry name" value="MFS"/>
    <property type="match status" value="1"/>
</dbReference>
<dbReference type="Gene3D" id="1.20.1250.20">
    <property type="entry name" value="MFS general substrate transporter like domains"/>
    <property type="match status" value="1"/>
</dbReference>
<feature type="transmembrane region" description="Helical" evidence="5">
    <location>
        <begin position="382"/>
        <end position="402"/>
    </location>
</feature>
<dbReference type="SUPFAM" id="SSF103473">
    <property type="entry name" value="MFS general substrate transporter"/>
    <property type="match status" value="1"/>
</dbReference>
<dbReference type="GO" id="GO:0042383">
    <property type="term" value="C:sarcolemma"/>
    <property type="evidence" value="ECO:0007669"/>
    <property type="project" value="UniProtKB-SubCell"/>
</dbReference>
<dbReference type="GO" id="GO:0046323">
    <property type="term" value="P:D-glucose import"/>
    <property type="evidence" value="ECO:0007669"/>
    <property type="project" value="TreeGrafter"/>
</dbReference>
<feature type="transmembrane region" description="Helical" evidence="5">
    <location>
        <begin position="317"/>
        <end position="339"/>
    </location>
</feature>
<feature type="transmembrane region" description="Helical" evidence="5">
    <location>
        <begin position="288"/>
        <end position="310"/>
    </location>
</feature>
<dbReference type="GO" id="GO:0070837">
    <property type="term" value="P:dehydroascorbic acid transport"/>
    <property type="evidence" value="ECO:0007669"/>
    <property type="project" value="TreeGrafter"/>
</dbReference>
<dbReference type="GeneTree" id="ENSGT00940000166787"/>
<dbReference type="InterPro" id="IPR020846">
    <property type="entry name" value="MFS_dom"/>
</dbReference>
<evidence type="ECO:0000256" key="3">
    <source>
        <dbReference type="ARBA" id="ARBA00022989"/>
    </source>
</evidence>
<evidence type="ECO:0000259" key="6">
    <source>
        <dbReference type="PROSITE" id="PS50850"/>
    </source>
</evidence>
<feature type="transmembrane region" description="Helical" evidence="5">
    <location>
        <begin position="252"/>
        <end position="273"/>
    </location>
</feature>
<dbReference type="PANTHER" id="PTHR23503">
    <property type="entry name" value="SOLUTE CARRIER FAMILY 2"/>
    <property type="match status" value="1"/>
</dbReference>
<evidence type="ECO:0000256" key="4">
    <source>
        <dbReference type="ARBA" id="ARBA00023136"/>
    </source>
</evidence>
<evidence type="ECO:0000256" key="2">
    <source>
        <dbReference type="ARBA" id="ARBA00022692"/>
    </source>
</evidence>
<organism evidence="7 8">
    <name type="scientific">Cyprinodon variegatus</name>
    <name type="common">Sheepshead minnow</name>
    <dbReference type="NCBI Taxonomy" id="28743"/>
    <lineage>
        <taxon>Eukaryota</taxon>
        <taxon>Metazoa</taxon>
        <taxon>Chordata</taxon>
        <taxon>Craniata</taxon>
        <taxon>Vertebrata</taxon>
        <taxon>Euteleostomi</taxon>
        <taxon>Actinopterygii</taxon>
        <taxon>Neopterygii</taxon>
        <taxon>Teleostei</taxon>
        <taxon>Neoteleostei</taxon>
        <taxon>Acanthomorphata</taxon>
        <taxon>Ovalentaria</taxon>
        <taxon>Atherinomorphae</taxon>
        <taxon>Cyprinodontiformes</taxon>
        <taxon>Cyprinodontidae</taxon>
        <taxon>Cyprinodon</taxon>
    </lineage>
</organism>
<sequence length="478" mass="53171">MSKITISVQIPCHLDSPVLIAAIFICSIGGTFQYGFSVSVMTSPSAVSEMVSLIWSFTVSIFCIGGLIGSLMSGPLTSRFGRKRCLLLNNFLAIFGAILMLLSRTAISFEMIIVGRFLYGINSAQTMYLTESAPKKLKGMVGLDSCIISKSVFPLYRELLGSEKNWPWLLSFNGFTAFLQLCTLPLLPESPRFLLLERGNLQAAEKAFRKLWGKKDYTKEVEEMLEEKAAIQGIGNCSVLELIQNRRVRWQLLTIVIAFAALQLNGISAVYFYSFDVFRAAGIKENKLAYAALGTGLCEVSTSIVCFMIIESMSRKVLLFSGYMGMAATMGVLTVTIYFQKSFWWMPYCSMVLFFLFIFFFSSGPGMCILQWEILTQSFKSAGYTVGCTINWICLFVLGALFPILVNLGNFCFLIFLAACLICGIHVRFNMPETKNRTALEISVEFDRMHSQSNPTEGIRLCGPCGQLCRSAPLRGDV</sequence>